<reference evidence="12 13" key="1">
    <citation type="submission" date="2019-10" db="EMBL/GenBank/DDBJ databases">
        <title>Alkaliphilus serpentinus sp. nov. and Alkaliphilus pronyensis sp. nov., two novel anaerobic alkaliphilic species isolated from the serpentinized-hosted hydrothermal field of the Prony Bay (New Caledonia).</title>
        <authorList>
            <person name="Postec A."/>
        </authorList>
    </citation>
    <scope>NUCLEOTIDE SEQUENCE [LARGE SCALE GENOMIC DNA]</scope>
    <source>
        <strain evidence="12 13">LacV</strain>
    </source>
</reference>
<evidence type="ECO:0000256" key="9">
    <source>
        <dbReference type="ARBA" id="ARBA00048721"/>
    </source>
</evidence>
<name>A0A6I0FDU3_9FIRM</name>
<dbReference type="Proteomes" id="UP000432715">
    <property type="component" value="Unassembled WGS sequence"/>
</dbReference>
<proteinExistence type="inferred from homology"/>
<comment type="function">
    <text evidence="1 10">Catalyzes the reversible adenylation of nicotinate mononucleotide (NaMN) to nicotinic acid adenine dinucleotide (NaAD).</text>
</comment>
<keyword evidence="5 10" id="KW-0548">Nucleotidyltransferase</keyword>
<keyword evidence="8 10" id="KW-0520">NAD</keyword>
<evidence type="ECO:0000313" key="12">
    <source>
        <dbReference type="EMBL" id="KAB3537239.1"/>
    </source>
</evidence>
<comment type="similarity">
    <text evidence="10">Belongs to the NadD family.</text>
</comment>
<feature type="domain" description="Cytidyltransferase-like" evidence="11">
    <location>
        <begin position="13"/>
        <end position="182"/>
    </location>
</feature>
<evidence type="ECO:0000256" key="6">
    <source>
        <dbReference type="ARBA" id="ARBA00022741"/>
    </source>
</evidence>
<dbReference type="NCBIfam" id="NF000840">
    <property type="entry name" value="PRK00071.1-3"/>
    <property type="match status" value="1"/>
</dbReference>
<keyword evidence="6 10" id="KW-0547">Nucleotide-binding</keyword>
<dbReference type="GO" id="GO:0009435">
    <property type="term" value="P:NAD+ biosynthetic process"/>
    <property type="evidence" value="ECO:0007669"/>
    <property type="project" value="UniProtKB-UniRule"/>
</dbReference>
<sequence length="213" mass="24101">MDNEKKNRKGIGILGGTFDPIHLGHLYIAEAAMDELALEKVIFIPTCISPHKLQANITEVSHRLIMTNIATNANKRFLVSDIEIKRRGISFTIETINELKKIYNDNNKLHLILGGDSFIGLEEWKSYKTLLETTNLVVVSRAGNKDVEIKEKINHYKSLYNTKIILLTIPTLEISATSIRQRVNEGKTIKYLVPEGVETYIAKNKLYGYKSNG</sequence>
<organism evidence="12 13">
    <name type="scientific">Alkaliphilus pronyensis</name>
    <dbReference type="NCBI Taxonomy" id="1482732"/>
    <lineage>
        <taxon>Bacteria</taxon>
        <taxon>Bacillati</taxon>
        <taxon>Bacillota</taxon>
        <taxon>Clostridia</taxon>
        <taxon>Peptostreptococcales</taxon>
        <taxon>Natronincolaceae</taxon>
        <taxon>Alkaliphilus</taxon>
    </lineage>
</organism>
<dbReference type="InterPro" id="IPR004821">
    <property type="entry name" value="Cyt_trans-like"/>
</dbReference>
<dbReference type="GO" id="GO:0005524">
    <property type="term" value="F:ATP binding"/>
    <property type="evidence" value="ECO:0007669"/>
    <property type="project" value="UniProtKB-KW"/>
</dbReference>
<dbReference type="AlphaFoldDB" id="A0A6I0FDU3"/>
<comment type="catalytic activity">
    <reaction evidence="9 10">
        <text>nicotinate beta-D-ribonucleotide + ATP + H(+) = deamido-NAD(+) + diphosphate</text>
        <dbReference type="Rhea" id="RHEA:22860"/>
        <dbReference type="ChEBI" id="CHEBI:15378"/>
        <dbReference type="ChEBI" id="CHEBI:30616"/>
        <dbReference type="ChEBI" id="CHEBI:33019"/>
        <dbReference type="ChEBI" id="CHEBI:57502"/>
        <dbReference type="ChEBI" id="CHEBI:58437"/>
        <dbReference type="EC" id="2.7.7.18"/>
    </reaction>
</comment>
<evidence type="ECO:0000256" key="1">
    <source>
        <dbReference type="ARBA" id="ARBA00002324"/>
    </source>
</evidence>
<accession>A0A6I0FDU3</accession>
<evidence type="ECO:0000256" key="5">
    <source>
        <dbReference type="ARBA" id="ARBA00022695"/>
    </source>
</evidence>
<evidence type="ECO:0000259" key="11">
    <source>
        <dbReference type="Pfam" id="PF01467"/>
    </source>
</evidence>
<dbReference type="EMBL" id="WBZC01000010">
    <property type="protein sequence ID" value="KAB3537239.1"/>
    <property type="molecule type" value="Genomic_DNA"/>
</dbReference>
<evidence type="ECO:0000256" key="3">
    <source>
        <dbReference type="ARBA" id="ARBA00022642"/>
    </source>
</evidence>
<dbReference type="EC" id="2.7.7.18" evidence="10"/>
<keyword evidence="4 10" id="KW-0808">Transferase</keyword>
<comment type="caution">
    <text evidence="12">The sequence shown here is derived from an EMBL/GenBank/DDBJ whole genome shotgun (WGS) entry which is preliminary data.</text>
</comment>
<dbReference type="RefSeq" id="WP_151860071.1">
    <property type="nucleotide sequence ID" value="NZ_WBZC01000010.1"/>
</dbReference>
<dbReference type="InterPro" id="IPR005248">
    <property type="entry name" value="NadD/NMNAT"/>
</dbReference>
<dbReference type="Pfam" id="PF01467">
    <property type="entry name" value="CTP_transf_like"/>
    <property type="match status" value="1"/>
</dbReference>
<evidence type="ECO:0000256" key="7">
    <source>
        <dbReference type="ARBA" id="ARBA00022840"/>
    </source>
</evidence>
<evidence type="ECO:0000256" key="2">
    <source>
        <dbReference type="ARBA" id="ARBA00005019"/>
    </source>
</evidence>
<dbReference type="SUPFAM" id="SSF52374">
    <property type="entry name" value="Nucleotidylyl transferase"/>
    <property type="match status" value="1"/>
</dbReference>
<evidence type="ECO:0000256" key="10">
    <source>
        <dbReference type="HAMAP-Rule" id="MF_00244"/>
    </source>
</evidence>
<dbReference type="OrthoDB" id="5295945at2"/>
<evidence type="ECO:0000256" key="4">
    <source>
        <dbReference type="ARBA" id="ARBA00022679"/>
    </source>
</evidence>
<dbReference type="GO" id="GO:0004515">
    <property type="term" value="F:nicotinate-nucleotide adenylyltransferase activity"/>
    <property type="evidence" value="ECO:0007669"/>
    <property type="project" value="UniProtKB-UniRule"/>
</dbReference>
<keyword evidence="7 10" id="KW-0067">ATP-binding</keyword>
<dbReference type="NCBIfam" id="TIGR00482">
    <property type="entry name" value="nicotinate (nicotinamide) nucleotide adenylyltransferase"/>
    <property type="match status" value="1"/>
</dbReference>
<protein>
    <recommendedName>
        <fullName evidence="10">Probable nicotinate-nucleotide adenylyltransferase</fullName>
        <ecNumber evidence="10">2.7.7.18</ecNumber>
    </recommendedName>
    <alternativeName>
        <fullName evidence="10">Deamido-NAD(+) diphosphorylase</fullName>
    </alternativeName>
    <alternativeName>
        <fullName evidence="10">Deamido-NAD(+) pyrophosphorylase</fullName>
    </alternativeName>
    <alternativeName>
        <fullName evidence="10">Nicotinate mononucleotide adenylyltransferase</fullName>
        <shortName evidence="10">NaMN adenylyltransferase</shortName>
    </alternativeName>
</protein>
<dbReference type="InterPro" id="IPR014729">
    <property type="entry name" value="Rossmann-like_a/b/a_fold"/>
</dbReference>
<dbReference type="CDD" id="cd02165">
    <property type="entry name" value="NMNAT"/>
    <property type="match status" value="1"/>
</dbReference>
<dbReference type="PANTHER" id="PTHR39321">
    <property type="entry name" value="NICOTINATE-NUCLEOTIDE ADENYLYLTRANSFERASE-RELATED"/>
    <property type="match status" value="1"/>
</dbReference>
<dbReference type="NCBIfam" id="TIGR00125">
    <property type="entry name" value="cyt_tran_rel"/>
    <property type="match status" value="1"/>
</dbReference>
<dbReference type="Gene3D" id="3.40.50.620">
    <property type="entry name" value="HUPs"/>
    <property type="match status" value="1"/>
</dbReference>
<keyword evidence="13" id="KW-1185">Reference proteome</keyword>
<evidence type="ECO:0000313" key="13">
    <source>
        <dbReference type="Proteomes" id="UP000432715"/>
    </source>
</evidence>
<dbReference type="UniPathway" id="UPA00253">
    <property type="reaction ID" value="UER00332"/>
</dbReference>
<comment type="pathway">
    <text evidence="2 10">Cofactor biosynthesis; NAD(+) biosynthesis; deamido-NAD(+) from nicotinate D-ribonucleotide: step 1/1.</text>
</comment>
<gene>
    <name evidence="10" type="primary">nadD</name>
    <name evidence="12" type="ORF">F8154_02790</name>
</gene>
<evidence type="ECO:0000256" key="8">
    <source>
        <dbReference type="ARBA" id="ARBA00023027"/>
    </source>
</evidence>
<dbReference type="HAMAP" id="MF_00244">
    <property type="entry name" value="NaMN_adenylyltr"/>
    <property type="match status" value="1"/>
</dbReference>
<keyword evidence="3 10" id="KW-0662">Pyridine nucleotide biosynthesis</keyword>
<dbReference type="PANTHER" id="PTHR39321:SF3">
    <property type="entry name" value="PHOSPHOPANTETHEINE ADENYLYLTRANSFERASE"/>
    <property type="match status" value="1"/>
</dbReference>